<keyword evidence="5 6" id="KW-0539">Nucleus</keyword>
<evidence type="ECO:0000313" key="11">
    <source>
        <dbReference type="Proteomes" id="UP000824540"/>
    </source>
</evidence>
<dbReference type="CDD" id="cd00086">
    <property type="entry name" value="homeodomain"/>
    <property type="match status" value="1"/>
</dbReference>
<keyword evidence="3 6" id="KW-0238">DNA-binding</keyword>
<evidence type="ECO:0000256" key="8">
    <source>
        <dbReference type="SAM" id="MobiDB-lite"/>
    </source>
</evidence>
<evidence type="ECO:0000313" key="10">
    <source>
        <dbReference type="EMBL" id="KAG9341066.1"/>
    </source>
</evidence>
<dbReference type="Pfam" id="PF00046">
    <property type="entry name" value="Homeodomain"/>
    <property type="match status" value="1"/>
</dbReference>
<dbReference type="InterPro" id="IPR050394">
    <property type="entry name" value="Homeobox_NK-like"/>
</dbReference>
<dbReference type="InterPro" id="IPR009057">
    <property type="entry name" value="Homeodomain-like_sf"/>
</dbReference>
<dbReference type="AlphaFoldDB" id="A0A8T2NN63"/>
<dbReference type="PANTHER" id="PTHR24340:SF32">
    <property type="entry name" value="HOMEOBOX PROTEIN NKX-2.3"/>
    <property type="match status" value="1"/>
</dbReference>
<reference evidence="10" key="1">
    <citation type="thesis" date="2021" institute="BYU ScholarsArchive" country="Provo, UT, USA">
        <title>Applications of and Algorithms for Genome Assembly and Genomic Analyses with an Emphasis on Marine Teleosts.</title>
        <authorList>
            <person name="Pickett B.D."/>
        </authorList>
    </citation>
    <scope>NUCLEOTIDE SEQUENCE</scope>
    <source>
        <strain evidence="10">HI-2016</strain>
    </source>
</reference>
<evidence type="ECO:0000256" key="6">
    <source>
        <dbReference type="PROSITE-ProRule" id="PRU00108"/>
    </source>
</evidence>
<feature type="non-terminal residue" evidence="10">
    <location>
        <position position="1"/>
    </location>
</feature>
<dbReference type="PROSITE" id="PS50071">
    <property type="entry name" value="HOMEOBOX_2"/>
    <property type="match status" value="1"/>
</dbReference>
<organism evidence="10 11">
    <name type="scientific">Albula glossodonta</name>
    <name type="common">roundjaw bonefish</name>
    <dbReference type="NCBI Taxonomy" id="121402"/>
    <lineage>
        <taxon>Eukaryota</taxon>
        <taxon>Metazoa</taxon>
        <taxon>Chordata</taxon>
        <taxon>Craniata</taxon>
        <taxon>Vertebrata</taxon>
        <taxon>Euteleostomi</taxon>
        <taxon>Actinopterygii</taxon>
        <taxon>Neopterygii</taxon>
        <taxon>Teleostei</taxon>
        <taxon>Albuliformes</taxon>
        <taxon>Albulidae</taxon>
        <taxon>Albula</taxon>
    </lineage>
</organism>
<dbReference type="InterPro" id="IPR020479">
    <property type="entry name" value="HD_metazoa"/>
</dbReference>
<keyword evidence="4 6" id="KW-0371">Homeobox</keyword>
<proteinExistence type="inferred from homology"/>
<feature type="domain" description="Homeobox" evidence="9">
    <location>
        <begin position="203"/>
        <end position="263"/>
    </location>
</feature>
<evidence type="ECO:0000256" key="1">
    <source>
        <dbReference type="ARBA" id="ARBA00004123"/>
    </source>
</evidence>
<comment type="similarity">
    <text evidence="2">Belongs to the NK-2 homeobox family.</text>
</comment>
<dbReference type="Gene3D" id="1.10.10.60">
    <property type="entry name" value="Homeodomain-like"/>
    <property type="match status" value="1"/>
</dbReference>
<feature type="DNA-binding region" description="Homeobox" evidence="6">
    <location>
        <begin position="205"/>
        <end position="264"/>
    </location>
</feature>
<dbReference type="PROSITE" id="PS00027">
    <property type="entry name" value="HOMEOBOX_1"/>
    <property type="match status" value="1"/>
</dbReference>
<gene>
    <name evidence="10" type="ORF">JZ751_019820</name>
</gene>
<protein>
    <recommendedName>
        <fullName evidence="9">Homeobox domain-containing protein</fullName>
    </recommendedName>
</protein>
<dbReference type="SUPFAM" id="SSF46689">
    <property type="entry name" value="Homeodomain-like"/>
    <property type="match status" value="1"/>
</dbReference>
<evidence type="ECO:0000256" key="5">
    <source>
        <dbReference type="ARBA" id="ARBA00023242"/>
    </source>
</evidence>
<dbReference type="PANTHER" id="PTHR24340">
    <property type="entry name" value="HOMEOBOX PROTEIN NKX"/>
    <property type="match status" value="1"/>
</dbReference>
<dbReference type="GO" id="GO:0030154">
    <property type="term" value="P:cell differentiation"/>
    <property type="evidence" value="ECO:0007669"/>
    <property type="project" value="TreeGrafter"/>
</dbReference>
<name>A0A8T2NN63_9TELE</name>
<evidence type="ECO:0000256" key="4">
    <source>
        <dbReference type="ARBA" id="ARBA00023155"/>
    </source>
</evidence>
<evidence type="ECO:0000256" key="2">
    <source>
        <dbReference type="ARBA" id="ARBA00005661"/>
    </source>
</evidence>
<dbReference type="GO" id="GO:0005634">
    <property type="term" value="C:nucleus"/>
    <property type="evidence" value="ECO:0007669"/>
    <property type="project" value="UniProtKB-SubCell"/>
</dbReference>
<dbReference type="EMBL" id="JAFBMS010000038">
    <property type="protein sequence ID" value="KAG9341066.1"/>
    <property type="molecule type" value="Genomic_DNA"/>
</dbReference>
<feature type="region of interest" description="Disordered" evidence="8">
    <location>
        <begin position="183"/>
        <end position="209"/>
    </location>
</feature>
<dbReference type="SMART" id="SM00389">
    <property type="entry name" value="HOX"/>
    <property type="match status" value="1"/>
</dbReference>
<comment type="caution">
    <text evidence="10">The sequence shown here is derived from an EMBL/GenBank/DDBJ whole genome shotgun (WGS) entry which is preliminary data.</text>
</comment>
<evidence type="ECO:0000259" key="9">
    <source>
        <dbReference type="PROSITE" id="PS50071"/>
    </source>
</evidence>
<dbReference type="OrthoDB" id="6159439at2759"/>
<keyword evidence="11" id="KW-1185">Reference proteome</keyword>
<dbReference type="GO" id="GO:0000978">
    <property type="term" value="F:RNA polymerase II cis-regulatory region sequence-specific DNA binding"/>
    <property type="evidence" value="ECO:0007669"/>
    <property type="project" value="TreeGrafter"/>
</dbReference>
<dbReference type="InterPro" id="IPR001356">
    <property type="entry name" value="HD"/>
</dbReference>
<dbReference type="FunFam" id="1.10.10.60:FF:000078">
    <property type="entry name" value="NK2 homeobox 3"/>
    <property type="match status" value="1"/>
</dbReference>
<dbReference type="PRINTS" id="PR00024">
    <property type="entry name" value="HOMEOBOX"/>
</dbReference>
<comment type="subcellular location">
    <subcellularLocation>
        <location evidence="1 6 7">Nucleus</location>
    </subcellularLocation>
</comment>
<dbReference type="GO" id="GO:0000981">
    <property type="term" value="F:DNA-binding transcription factor activity, RNA polymerase II-specific"/>
    <property type="evidence" value="ECO:0007669"/>
    <property type="project" value="InterPro"/>
</dbReference>
<evidence type="ECO:0000256" key="3">
    <source>
        <dbReference type="ARBA" id="ARBA00023125"/>
    </source>
</evidence>
<accession>A0A8T2NN63</accession>
<dbReference type="Proteomes" id="UP000824540">
    <property type="component" value="Unassembled WGS sequence"/>
</dbReference>
<dbReference type="InterPro" id="IPR017970">
    <property type="entry name" value="Homeobox_CS"/>
</dbReference>
<sequence length="389" mass="43435">QSTPDCFLVFRRSSRPNTVTSRSRRGALRLTDSSNKNSEQLKTLALLLGRGKSLNVTRQILIMLPSPVTSTPFSVKDILNLEQHSSLHLEYQHAQLNLDLGLQPPQQHLQAPLTCMLAAVESPSFSDGEEKMSYLNSLSVQDSHGEASLSPDMYVHSALGHATNPKLEIATDDQGTKNCRVVPKSQDCEDARQSDSDRPQKQRTRRKPRVLFSQAQVFELERRFKQQRYLSAPEREHLASTLKLTSTQVKIWFQNRRYKCKRQRQDKSLEMAGHAHPPPPRRVAVPVLVRDGKPCLGGSPNYNTPYTVGANPYSYNGYPSYAYNNPAYNNGYSCTYSSIPALPPTTTTNAFMNMNLGNIANLGTSPQPQTHQGTTVPPCQGTLQGIRAW</sequence>
<evidence type="ECO:0000256" key="7">
    <source>
        <dbReference type="RuleBase" id="RU000682"/>
    </source>
</evidence>
<feature type="compositionally biased region" description="Basic and acidic residues" evidence="8">
    <location>
        <begin position="186"/>
        <end position="200"/>
    </location>
</feature>